<reference evidence="2" key="1">
    <citation type="journal article" date="2020" name="Stud. Mycol.">
        <title>101 Dothideomycetes genomes: a test case for predicting lifestyles and emergence of pathogens.</title>
        <authorList>
            <person name="Haridas S."/>
            <person name="Albert R."/>
            <person name="Binder M."/>
            <person name="Bloem J."/>
            <person name="Labutti K."/>
            <person name="Salamov A."/>
            <person name="Andreopoulos B."/>
            <person name="Baker S."/>
            <person name="Barry K."/>
            <person name="Bills G."/>
            <person name="Bluhm B."/>
            <person name="Cannon C."/>
            <person name="Castanera R."/>
            <person name="Culley D."/>
            <person name="Daum C."/>
            <person name="Ezra D."/>
            <person name="Gonzalez J."/>
            <person name="Henrissat B."/>
            <person name="Kuo A."/>
            <person name="Liang C."/>
            <person name="Lipzen A."/>
            <person name="Lutzoni F."/>
            <person name="Magnuson J."/>
            <person name="Mondo S."/>
            <person name="Nolan M."/>
            <person name="Ohm R."/>
            <person name="Pangilinan J."/>
            <person name="Park H.-J."/>
            <person name="Ramirez L."/>
            <person name="Alfaro M."/>
            <person name="Sun H."/>
            <person name="Tritt A."/>
            <person name="Yoshinaga Y."/>
            <person name="Zwiers L.-H."/>
            <person name="Turgeon B."/>
            <person name="Goodwin S."/>
            <person name="Spatafora J."/>
            <person name="Crous P."/>
            <person name="Grigoriev I."/>
        </authorList>
    </citation>
    <scope>NUCLEOTIDE SEQUENCE</scope>
    <source>
        <strain evidence="2">CBS 123094</strain>
    </source>
</reference>
<proteinExistence type="predicted"/>
<dbReference type="EMBL" id="ML977558">
    <property type="protein sequence ID" value="KAF2006860.1"/>
    <property type="molecule type" value="Genomic_DNA"/>
</dbReference>
<accession>A0A6A5WYN3</accession>
<feature type="compositionally biased region" description="Polar residues" evidence="1">
    <location>
        <begin position="97"/>
        <end position="109"/>
    </location>
</feature>
<name>A0A6A5WYN3_9PLEO</name>
<keyword evidence="3" id="KW-1185">Reference proteome</keyword>
<organism evidence="2 3">
    <name type="scientific">Amniculicola lignicola CBS 123094</name>
    <dbReference type="NCBI Taxonomy" id="1392246"/>
    <lineage>
        <taxon>Eukaryota</taxon>
        <taxon>Fungi</taxon>
        <taxon>Dikarya</taxon>
        <taxon>Ascomycota</taxon>
        <taxon>Pezizomycotina</taxon>
        <taxon>Dothideomycetes</taxon>
        <taxon>Pleosporomycetidae</taxon>
        <taxon>Pleosporales</taxon>
        <taxon>Amniculicolaceae</taxon>
        <taxon>Amniculicola</taxon>
    </lineage>
</organism>
<dbReference type="Proteomes" id="UP000799779">
    <property type="component" value="Unassembled WGS sequence"/>
</dbReference>
<gene>
    <name evidence="2" type="ORF">P154DRAFT_597209</name>
</gene>
<feature type="compositionally biased region" description="Polar residues" evidence="1">
    <location>
        <begin position="79"/>
        <end position="90"/>
    </location>
</feature>
<evidence type="ECO:0000313" key="3">
    <source>
        <dbReference type="Proteomes" id="UP000799779"/>
    </source>
</evidence>
<feature type="region of interest" description="Disordered" evidence="1">
    <location>
        <begin position="55"/>
        <end position="116"/>
    </location>
</feature>
<sequence length="285" mass="29558">MRASSGTGRWMVPLGPSALVSRETLFGAAEAFETARPLPLIMDGSGWRDKGLIIHGREGAPQKNSDSTNTKPKRDRGFSSRTAASHNAGSSKRARRNSTPSRVQASGQKGSAGGMTVAGVARSASVGWFRHGLGANEKSGDYRTPVRAHPALRAVHSARGVVEVEWSWSRCGRVALRDSGGRATASVLRAVAVAGCCTAMFLEPRGCCTASVEPSSNGVLRGLCAPATAAATKRCWGGHGGAVQASADGPCRRPRPDAPFDEGAPHSPPASSGGLRGRRVEGARP</sequence>
<protein>
    <submittedName>
        <fullName evidence="2">Uncharacterized protein</fullName>
    </submittedName>
</protein>
<dbReference type="AlphaFoldDB" id="A0A6A5WYN3"/>
<evidence type="ECO:0000256" key="1">
    <source>
        <dbReference type="SAM" id="MobiDB-lite"/>
    </source>
</evidence>
<feature type="region of interest" description="Disordered" evidence="1">
    <location>
        <begin position="242"/>
        <end position="285"/>
    </location>
</feature>
<evidence type="ECO:0000313" key="2">
    <source>
        <dbReference type="EMBL" id="KAF2006860.1"/>
    </source>
</evidence>